<dbReference type="EMBL" id="VSSQ01056340">
    <property type="protein sequence ID" value="MPN10188.1"/>
    <property type="molecule type" value="Genomic_DNA"/>
</dbReference>
<reference evidence="2" key="1">
    <citation type="submission" date="2019-08" db="EMBL/GenBank/DDBJ databases">
        <authorList>
            <person name="Kucharzyk K."/>
            <person name="Murdoch R.W."/>
            <person name="Higgins S."/>
            <person name="Loffler F."/>
        </authorList>
    </citation>
    <scope>NUCLEOTIDE SEQUENCE</scope>
</reference>
<dbReference type="NCBIfam" id="TIGR00277">
    <property type="entry name" value="HDIG"/>
    <property type="match status" value="1"/>
</dbReference>
<name>A0A645F740_9ZZZZ</name>
<accession>A0A645F740</accession>
<dbReference type="CDD" id="cd00077">
    <property type="entry name" value="HDc"/>
    <property type="match status" value="1"/>
</dbReference>
<organism evidence="2">
    <name type="scientific">bioreactor metagenome</name>
    <dbReference type="NCBI Taxonomy" id="1076179"/>
    <lineage>
        <taxon>unclassified sequences</taxon>
        <taxon>metagenomes</taxon>
        <taxon>ecological metagenomes</taxon>
    </lineage>
</organism>
<dbReference type="SUPFAM" id="SSF109604">
    <property type="entry name" value="HD-domain/PDEase-like"/>
    <property type="match status" value="1"/>
</dbReference>
<comment type="caution">
    <text evidence="2">The sequence shown here is derived from an EMBL/GenBank/DDBJ whole genome shotgun (WGS) entry which is preliminary data.</text>
</comment>
<dbReference type="InterPro" id="IPR003607">
    <property type="entry name" value="HD/PDEase_dom"/>
</dbReference>
<feature type="domain" description="HD" evidence="1">
    <location>
        <begin position="45"/>
        <end position="175"/>
    </location>
</feature>
<sequence length="175" mass="19780">MLTRIRQGLAAWTARITPEDHIFVENHLNAKEQGLFWRMNLPDQRHALNVAYTSKQLAAHQAGINQNLLLRCALLHDVGKVYGDVSTLDKIITVMAHKLAPQWAKQWGREGRGGKIRNLRHAFYIYFHHPARSASFLQAIGASPAEVEIIARHHKAPAKNDPPELGILREADNLH</sequence>
<dbReference type="AlphaFoldDB" id="A0A645F740"/>
<evidence type="ECO:0000259" key="1">
    <source>
        <dbReference type="Pfam" id="PF01966"/>
    </source>
</evidence>
<evidence type="ECO:0000313" key="2">
    <source>
        <dbReference type="EMBL" id="MPN10188.1"/>
    </source>
</evidence>
<proteinExistence type="predicted"/>
<dbReference type="InterPro" id="IPR006674">
    <property type="entry name" value="HD_domain"/>
</dbReference>
<gene>
    <name evidence="2" type="ORF">SDC9_157483</name>
</gene>
<dbReference type="InterPro" id="IPR006675">
    <property type="entry name" value="HDIG_dom"/>
</dbReference>
<dbReference type="Pfam" id="PF01966">
    <property type="entry name" value="HD"/>
    <property type="match status" value="1"/>
</dbReference>
<dbReference type="Gene3D" id="1.10.3210.10">
    <property type="entry name" value="Hypothetical protein af1432"/>
    <property type="match status" value="1"/>
</dbReference>
<protein>
    <recommendedName>
        <fullName evidence="1">HD domain-containing protein</fullName>
    </recommendedName>
</protein>